<keyword evidence="17" id="KW-0175">Coiled coil</keyword>
<dbReference type="GO" id="GO:0045259">
    <property type="term" value="C:proton-transporting ATP synthase complex"/>
    <property type="evidence" value="ECO:0007669"/>
    <property type="project" value="UniProtKB-KW"/>
</dbReference>
<dbReference type="PANTHER" id="PTHR33445:SF1">
    <property type="entry name" value="ATP SYNTHASE SUBUNIT B"/>
    <property type="match status" value="1"/>
</dbReference>
<dbReference type="Proteomes" id="UP000664417">
    <property type="component" value="Unassembled WGS sequence"/>
</dbReference>
<evidence type="ECO:0000256" key="2">
    <source>
        <dbReference type="ARBA" id="ARBA00022448"/>
    </source>
</evidence>
<evidence type="ECO:0000256" key="10">
    <source>
        <dbReference type="ARBA" id="ARBA00023310"/>
    </source>
</evidence>
<evidence type="ECO:0000256" key="5">
    <source>
        <dbReference type="ARBA" id="ARBA00022692"/>
    </source>
</evidence>
<dbReference type="InterPro" id="IPR002146">
    <property type="entry name" value="ATP_synth_b/b'su_bac/chlpt"/>
</dbReference>
<evidence type="ECO:0000256" key="16">
    <source>
        <dbReference type="RuleBase" id="RU003848"/>
    </source>
</evidence>
<comment type="subunit">
    <text evidence="15">F-type ATPases have 2 components, F(1) - the catalytic core - and F(0) - the membrane proton channel. F(1) has five subunits: alpha(3), beta(3), gamma(1), delta(1), epsilon(1). F(0) has three main subunits: a(1), b(2) and c(10-14). The alpha and beta chains form an alternating ring which encloses part of the gamma chain. F(1) is attached to F(0) by a central stalk formed by the gamma and epsilon chains, while a peripheral stalk is formed by the delta and b chains.</text>
</comment>
<keyword evidence="7 15" id="KW-1133">Transmembrane helix</keyword>
<dbReference type="EMBL" id="JAFREP010000001">
    <property type="protein sequence ID" value="MBO1317159.1"/>
    <property type="molecule type" value="Genomic_DNA"/>
</dbReference>
<dbReference type="CDD" id="cd06503">
    <property type="entry name" value="ATP-synt_Fo_b"/>
    <property type="match status" value="1"/>
</dbReference>
<name>A0A8J7U1Y6_9BACT</name>
<evidence type="ECO:0000313" key="18">
    <source>
        <dbReference type="EMBL" id="MBO1317159.1"/>
    </source>
</evidence>
<comment type="subcellular location">
    <subcellularLocation>
        <location evidence="15">Cell membrane</location>
        <topology evidence="15">Single-pass membrane protein</topology>
    </subcellularLocation>
    <subcellularLocation>
        <location evidence="14">Endomembrane system</location>
        <topology evidence="14">Single-pass membrane protein</topology>
    </subcellularLocation>
</comment>
<sequence>MARSFNVALFFGVLGYLIHKPVGEFFVNRRKGIQEALALAEESNKKAKQRLDEISKTMDGLDDEVARILEDARRQAEEEKANIAKKAEAEAEQIVAQAKEDVESMRREAAHTLKVFITDLAMSEAEKVIQTSMTDADRNTLFVEFSERLEAKS</sequence>
<evidence type="ECO:0000256" key="11">
    <source>
        <dbReference type="ARBA" id="ARBA00025198"/>
    </source>
</evidence>
<dbReference type="Pfam" id="PF00430">
    <property type="entry name" value="ATP-synt_B"/>
    <property type="match status" value="1"/>
</dbReference>
<keyword evidence="2 15" id="KW-0813">Transport</keyword>
<dbReference type="PANTHER" id="PTHR33445">
    <property type="entry name" value="ATP SYNTHASE SUBUNIT B', CHLOROPLASTIC"/>
    <property type="match status" value="1"/>
</dbReference>
<comment type="caution">
    <text evidence="18">The sequence shown here is derived from an EMBL/GenBank/DDBJ whole genome shotgun (WGS) entry which is preliminary data.</text>
</comment>
<dbReference type="NCBIfam" id="TIGR01144">
    <property type="entry name" value="ATP_synt_b"/>
    <property type="match status" value="1"/>
</dbReference>
<evidence type="ECO:0000256" key="4">
    <source>
        <dbReference type="ARBA" id="ARBA00022547"/>
    </source>
</evidence>
<organism evidence="18 19">
    <name type="scientific">Acanthopleuribacter pedis</name>
    <dbReference type="NCBI Taxonomy" id="442870"/>
    <lineage>
        <taxon>Bacteria</taxon>
        <taxon>Pseudomonadati</taxon>
        <taxon>Acidobacteriota</taxon>
        <taxon>Holophagae</taxon>
        <taxon>Acanthopleuribacterales</taxon>
        <taxon>Acanthopleuribacteraceae</taxon>
        <taxon>Acanthopleuribacter</taxon>
    </lineage>
</organism>
<dbReference type="InterPro" id="IPR028987">
    <property type="entry name" value="ATP_synth_B-like_membr_sf"/>
</dbReference>
<evidence type="ECO:0000256" key="8">
    <source>
        <dbReference type="ARBA" id="ARBA00023065"/>
    </source>
</evidence>
<keyword evidence="19" id="KW-1185">Reference proteome</keyword>
<evidence type="ECO:0000256" key="15">
    <source>
        <dbReference type="HAMAP-Rule" id="MF_01398"/>
    </source>
</evidence>
<keyword evidence="10 15" id="KW-0066">ATP synthesis</keyword>
<keyword evidence="3 15" id="KW-1003">Cell membrane</keyword>
<keyword evidence="6 15" id="KW-0375">Hydrogen ion transport</keyword>
<feature type="coiled-coil region" evidence="17">
    <location>
        <begin position="30"/>
        <end position="108"/>
    </location>
</feature>
<dbReference type="GO" id="GO:0046961">
    <property type="term" value="F:proton-transporting ATPase activity, rotational mechanism"/>
    <property type="evidence" value="ECO:0007669"/>
    <property type="project" value="TreeGrafter"/>
</dbReference>
<evidence type="ECO:0000256" key="13">
    <source>
        <dbReference type="ARBA" id="ARBA00026054"/>
    </source>
</evidence>
<proteinExistence type="inferred from homology"/>
<dbReference type="RefSeq" id="WP_207856392.1">
    <property type="nucleotide sequence ID" value="NZ_JAFREP010000001.1"/>
</dbReference>
<dbReference type="GO" id="GO:0005886">
    <property type="term" value="C:plasma membrane"/>
    <property type="evidence" value="ECO:0007669"/>
    <property type="project" value="UniProtKB-SubCell"/>
</dbReference>
<evidence type="ECO:0000313" key="19">
    <source>
        <dbReference type="Proteomes" id="UP000664417"/>
    </source>
</evidence>
<evidence type="ECO:0000256" key="17">
    <source>
        <dbReference type="SAM" id="Coils"/>
    </source>
</evidence>
<protein>
    <recommendedName>
        <fullName evidence="15">ATP synthase subunit b</fullName>
    </recommendedName>
    <alternativeName>
        <fullName evidence="15">ATP synthase F(0) sector subunit b</fullName>
    </alternativeName>
    <alternativeName>
        <fullName evidence="15">ATPase subunit I</fullName>
    </alternativeName>
    <alternativeName>
        <fullName evidence="15">F-type ATPase subunit b</fullName>
        <shortName evidence="15">F-ATPase subunit b</shortName>
    </alternativeName>
</protein>
<evidence type="ECO:0000256" key="7">
    <source>
        <dbReference type="ARBA" id="ARBA00022989"/>
    </source>
</evidence>
<comment type="function">
    <text evidence="11 15">F(1)F(0) ATP synthase produces ATP from ADP in the presence of a proton or sodium gradient. F-type ATPases consist of two structural domains, F(1) containing the extramembraneous catalytic core and F(0) containing the membrane proton channel, linked together by a central stalk and a peripheral stalk. During catalysis, ATP synthesis in the catalytic domain of F(1) is coupled via a rotary mechanism of the central stalk subunits to proton translocation.</text>
</comment>
<dbReference type="InterPro" id="IPR005864">
    <property type="entry name" value="ATP_synth_F0_bsu_bac"/>
</dbReference>
<gene>
    <name evidence="15 18" type="primary">atpF</name>
    <name evidence="18" type="ORF">J3U88_01720</name>
</gene>
<dbReference type="GO" id="GO:0046933">
    <property type="term" value="F:proton-transporting ATP synthase activity, rotational mechanism"/>
    <property type="evidence" value="ECO:0007669"/>
    <property type="project" value="UniProtKB-UniRule"/>
</dbReference>
<evidence type="ECO:0000256" key="14">
    <source>
        <dbReference type="ARBA" id="ARBA00037847"/>
    </source>
</evidence>
<evidence type="ECO:0000256" key="12">
    <source>
        <dbReference type="ARBA" id="ARBA00025614"/>
    </source>
</evidence>
<dbReference type="HAMAP" id="MF_01398">
    <property type="entry name" value="ATP_synth_b_bprime"/>
    <property type="match status" value="1"/>
</dbReference>
<reference evidence="18" key="1">
    <citation type="submission" date="2021-03" db="EMBL/GenBank/DDBJ databases">
        <authorList>
            <person name="Wang G."/>
        </authorList>
    </citation>
    <scope>NUCLEOTIDE SEQUENCE</scope>
    <source>
        <strain evidence="18">KCTC 12899</strain>
    </source>
</reference>
<accession>A0A8J7U1Y6</accession>
<dbReference type="GO" id="GO:0012505">
    <property type="term" value="C:endomembrane system"/>
    <property type="evidence" value="ECO:0007669"/>
    <property type="project" value="UniProtKB-SubCell"/>
</dbReference>
<comment type="function">
    <text evidence="12">Component of the F(0) channel, it forms part of the peripheral stalk, linking F(1) to F(0). The b'-subunit is a diverged and duplicated form of b found in plants and photosynthetic bacteria.</text>
</comment>
<evidence type="ECO:0000256" key="1">
    <source>
        <dbReference type="ARBA" id="ARBA00005513"/>
    </source>
</evidence>
<keyword evidence="9 15" id="KW-0472">Membrane</keyword>
<evidence type="ECO:0000256" key="3">
    <source>
        <dbReference type="ARBA" id="ARBA00022475"/>
    </source>
</evidence>
<keyword evidence="8 15" id="KW-0406">Ion transport</keyword>
<comment type="similarity">
    <text evidence="1 15 16">Belongs to the ATPase B chain family.</text>
</comment>
<evidence type="ECO:0000256" key="6">
    <source>
        <dbReference type="ARBA" id="ARBA00022781"/>
    </source>
</evidence>
<dbReference type="InterPro" id="IPR050059">
    <property type="entry name" value="ATP_synthase_B_chain"/>
</dbReference>
<keyword evidence="5 15" id="KW-0812">Transmembrane</keyword>
<comment type="subunit">
    <text evidence="13">F-type ATPases have 2 components, F(1) - the catalytic core - and F(0) - the membrane proton channel. F(1) has five subunits: alpha(3), beta(3), gamma(1), delta(1), epsilon(1). F(0) has four main subunits: a(1), b(2) and c(10-14). The alpha and beta chains form an alternating ring which encloses part of the gamma chain. F(1) is attached to F(0) by a central stalk formed by the gamma and epsilon chains, while a peripheral stalk is formed by the delta and b chains.</text>
</comment>
<keyword evidence="4 15" id="KW-0138">CF(0)</keyword>
<dbReference type="AlphaFoldDB" id="A0A8J7U1Y6"/>
<evidence type="ECO:0000256" key="9">
    <source>
        <dbReference type="ARBA" id="ARBA00023136"/>
    </source>
</evidence>
<dbReference type="SUPFAM" id="SSF81573">
    <property type="entry name" value="F1F0 ATP synthase subunit B, membrane domain"/>
    <property type="match status" value="1"/>
</dbReference>